<evidence type="ECO:0000256" key="1">
    <source>
        <dbReference type="ARBA" id="ARBA00023125"/>
    </source>
</evidence>
<name>A0A844Y0M5_9SPHN</name>
<evidence type="ECO:0000313" key="6">
    <source>
        <dbReference type="Proteomes" id="UP000444185"/>
    </source>
</evidence>
<dbReference type="GO" id="GO:0003677">
    <property type="term" value="F:DNA binding"/>
    <property type="evidence" value="ECO:0007669"/>
    <property type="project" value="UniProtKB-UniRule"/>
</dbReference>
<evidence type="ECO:0000259" key="4">
    <source>
        <dbReference type="PROSITE" id="PS51755"/>
    </source>
</evidence>
<dbReference type="SMART" id="SM00862">
    <property type="entry name" value="Trans_reg_C"/>
    <property type="match status" value="1"/>
</dbReference>
<accession>A0A844Y0M5</accession>
<feature type="domain" description="OmpR/PhoB-type" evidence="4">
    <location>
        <begin position="5"/>
        <end position="103"/>
    </location>
</feature>
<feature type="DNA-binding region" description="OmpR/PhoB-type" evidence="2">
    <location>
        <begin position="5"/>
        <end position="103"/>
    </location>
</feature>
<dbReference type="CDD" id="cd00383">
    <property type="entry name" value="trans_reg_C"/>
    <property type="match status" value="1"/>
</dbReference>
<dbReference type="RefSeq" id="WP_160608323.1">
    <property type="nucleotide sequence ID" value="NZ_WTYF01000004.1"/>
</dbReference>
<evidence type="ECO:0000256" key="2">
    <source>
        <dbReference type="PROSITE-ProRule" id="PRU01091"/>
    </source>
</evidence>
<feature type="transmembrane region" description="Helical" evidence="3">
    <location>
        <begin position="127"/>
        <end position="150"/>
    </location>
</feature>
<keyword evidence="3" id="KW-0812">Transmembrane</keyword>
<dbReference type="Gene3D" id="1.10.10.10">
    <property type="entry name" value="Winged helix-like DNA-binding domain superfamily/Winged helix DNA-binding domain"/>
    <property type="match status" value="1"/>
</dbReference>
<dbReference type="GO" id="GO:0000160">
    <property type="term" value="P:phosphorelay signal transduction system"/>
    <property type="evidence" value="ECO:0007669"/>
    <property type="project" value="InterPro"/>
</dbReference>
<dbReference type="Proteomes" id="UP000444185">
    <property type="component" value="Unassembled WGS sequence"/>
</dbReference>
<comment type="caution">
    <text evidence="5">The sequence shown here is derived from an EMBL/GenBank/DDBJ whole genome shotgun (WGS) entry which is preliminary data.</text>
</comment>
<feature type="transmembrane region" description="Helical" evidence="3">
    <location>
        <begin position="300"/>
        <end position="324"/>
    </location>
</feature>
<protein>
    <submittedName>
        <fullName evidence="5">Transcriptional regulator</fullName>
    </submittedName>
</protein>
<keyword evidence="1 2" id="KW-0238">DNA-binding</keyword>
<feature type="transmembrane region" description="Helical" evidence="3">
    <location>
        <begin position="156"/>
        <end position="179"/>
    </location>
</feature>
<dbReference type="Pfam" id="PF00486">
    <property type="entry name" value="Trans_reg_C"/>
    <property type="match status" value="1"/>
</dbReference>
<keyword evidence="6" id="KW-1185">Reference proteome</keyword>
<dbReference type="InterPro" id="IPR001867">
    <property type="entry name" value="OmpR/PhoB-type_DNA-bd"/>
</dbReference>
<sequence>MGDKRDILRFDAFTLDLANRRLARAGEPVELGSRYFDALVLLVEARGALVTKDRFMDEVWQGIPVTDEALTQCVRTLRRALEDEASAPRFIQTVPKHGYRFLCEVDEGAPSHRRPAPTAARSDAGRLAGATTLGGGAAGMIGGLVYGIAASGSGQAALLLALLAACLGVLGGAGIGLGMAAARMLRPEKSLWLVAGAGLGGLVVGGFGKVLSLDGVALLTGQSLGQVTGLFEGLVLGLATGTGAALVRSRASVVARSAGTLAAGLAAGALIAIAGGRLFAGSLYELQGRFPDSRLLLDGLGSPALGTGTILFEAVLFTASIAAAHRIAARG</sequence>
<proteinExistence type="predicted"/>
<keyword evidence="3" id="KW-0472">Membrane</keyword>
<keyword evidence="3" id="KW-1133">Transmembrane helix</keyword>
<dbReference type="PROSITE" id="PS51755">
    <property type="entry name" value="OMPR_PHOB"/>
    <property type="match status" value="1"/>
</dbReference>
<dbReference type="OrthoDB" id="54411at2"/>
<dbReference type="AlphaFoldDB" id="A0A844Y0M5"/>
<dbReference type="InterPro" id="IPR036388">
    <property type="entry name" value="WH-like_DNA-bd_sf"/>
</dbReference>
<organism evidence="5 6">
    <name type="scientific">Qipengyuania gaetbuli</name>
    <dbReference type="NCBI Taxonomy" id="266952"/>
    <lineage>
        <taxon>Bacteria</taxon>
        <taxon>Pseudomonadati</taxon>
        <taxon>Pseudomonadota</taxon>
        <taxon>Alphaproteobacteria</taxon>
        <taxon>Sphingomonadales</taxon>
        <taxon>Erythrobacteraceae</taxon>
        <taxon>Qipengyuania</taxon>
    </lineage>
</organism>
<feature type="transmembrane region" description="Helical" evidence="3">
    <location>
        <begin position="223"/>
        <end position="247"/>
    </location>
</feature>
<dbReference type="InterPro" id="IPR016032">
    <property type="entry name" value="Sig_transdc_resp-reg_C-effctor"/>
</dbReference>
<dbReference type="GO" id="GO:0006355">
    <property type="term" value="P:regulation of DNA-templated transcription"/>
    <property type="evidence" value="ECO:0007669"/>
    <property type="project" value="InterPro"/>
</dbReference>
<feature type="transmembrane region" description="Helical" evidence="3">
    <location>
        <begin position="191"/>
        <end position="211"/>
    </location>
</feature>
<feature type="transmembrane region" description="Helical" evidence="3">
    <location>
        <begin position="259"/>
        <end position="280"/>
    </location>
</feature>
<evidence type="ECO:0000256" key="3">
    <source>
        <dbReference type="SAM" id="Phobius"/>
    </source>
</evidence>
<evidence type="ECO:0000313" key="5">
    <source>
        <dbReference type="EMBL" id="MXO51601.1"/>
    </source>
</evidence>
<reference evidence="5 6" key="1">
    <citation type="submission" date="2019-12" db="EMBL/GenBank/DDBJ databases">
        <title>Genomic-based taxomic classification of the family Erythrobacteraceae.</title>
        <authorList>
            <person name="Xu L."/>
        </authorList>
    </citation>
    <scope>NUCLEOTIDE SEQUENCE [LARGE SCALE GENOMIC DNA]</scope>
    <source>
        <strain evidence="5 6">DSM 16225</strain>
    </source>
</reference>
<dbReference type="SUPFAM" id="SSF46894">
    <property type="entry name" value="C-terminal effector domain of the bipartite response regulators"/>
    <property type="match status" value="1"/>
</dbReference>
<dbReference type="EMBL" id="WTYF01000004">
    <property type="protein sequence ID" value="MXO51601.1"/>
    <property type="molecule type" value="Genomic_DNA"/>
</dbReference>
<gene>
    <name evidence="5" type="ORF">GRI42_09840</name>
</gene>